<dbReference type="Proteomes" id="UP000800235">
    <property type="component" value="Unassembled WGS sequence"/>
</dbReference>
<reference evidence="7" key="1">
    <citation type="journal article" date="2020" name="Stud. Mycol.">
        <title>101 Dothideomycetes genomes: a test case for predicting lifestyles and emergence of pathogens.</title>
        <authorList>
            <person name="Haridas S."/>
            <person name="Albert R."/>
            <person name="Binder M."/>
            <person name="Bloem J."/>
            <person name="Labutti K."/>
            <person name="Salamov A."/>
            <person name="Andreopoulos B."/>
            <person name="Baker S."/>
            <person name="Barry K."/>
            <person name="Bills G."/>
            <person name="Bluhm B."/>
            <person name="Cannon C."/>
            <person name="Castanera R."/>
            <person name="Culley D."/>
            <person name="Daum C."/>
            <person name="Ezra D."/>
            <person name="Gonzalez J."/>
            <person name="Henrissat B."/>
            <person name="Kuo A."/>
            <person name="Liang C."/>
            <person name="Lipzen A."/>
            <person name="Lutzoni F."/>
            <person name="Magnuson J."/>
            <person name="Mondo S."/>
            <person name="Nolan M."/>
            <person name="Ohm R."/>
            <person name="Pangilinan J."/>
            <person name="Park H.-J."/>
            <person name="Ramirez L."/>
            <person name="Alfaro M."/>
            <person name="Sun H."/>
            <person name="Tritt A."/>
            <person name="Yoshinaga Y."/>
            <person name="Zwiers L.-H."/>
            <person name="Turgeon B."/>
            <person name="Goodwin S."/>
            <person name="Spatafora J."/>
            <person name="Crous P."/>
            <person name="Grigoriev I."/>
        </authorList>
    </citation>
    <scope>NUCLEOTIDE SEQUENCE</scope>
    <source>
        <strain evidence="7">CBS 130266</strain>
    </source>
</reference>
<accession>A0A9P4TUG5</accession>
<protein>
    <submittedName>
        <fullName evidence="7">Nucleotide-diphospho-sugar transferase</fullName>
    </submittedName>
</protein>
<keyword evidence="4" id="KW-0812">Transmembrane</keyword>
<dbReference type="SUPFAM" id="SSF53448">
    <property type="entry name" value="Nucleotide-diphospho-sugar transferases"/>
    <property type="match status" value="1"/>
</dbReference>
<evidence type="ECO:0000256" key="3">
    <source>
        <dbReference type="ARBA" id="ARBA00022679"/>
    </source>
</evidence>
<dbReference type="OrthoDB" id="72851at2759"/>
<keyword evidence="6" id="KW-0472">Membrane</keyword>
<dbReference type="InterPro" id="IPR050321">
    <property type="entry name" value="Glycosyltr_2/OpgH_subfam"/>
</dbReference>
<dbReference type="Pfam" id="PF13641">
    <property type="entry name" value="Glyco_tranf_2_3"/>
    <property type="match status" value="1"/>
</dbReference>
<evidence type="ECO:0000256" key="2">
    <source>
        <dbReference type="ARBA" id="ARBA00022676"/>
    </source>
</evidence>
<keyword evidence="3 7" id="KW-0808">Transferase</keyword>
<dbReference type="PANTHER" id="PTHR43867">
    <property type="entry name" value="CELLULOSE SYNTHASE CATALYTIC SUBUNIT A [UDP-FORMING]"/>
    <property type="match status" value="1"/>
</dbReference>
<evidence type="ECO:0000256" key="5">
    <source>
        <dbReference type="ARBA" id="ARBA00022989"/>
    </source>
</evidence>
<dbReference type="CDD" id="cd06421">
    <property type="entry name" value="CESA_CelA_like"/>
    <property type="match status" value="1"/>
</dbReference>
<comment type="subcellular location">
    <subcellularLocation>
        <location evidence="1">Membrane</location>
        <topology evidence="1">Multi-pass membrane protein</topology>
    </subcellularLocation>
</comment>
<dbReference type="PANTHER" id="PTHR43867:SF7">
    <property type="entry name" value="CELLULOSE SYNTHASE (EUROFUNG)"/>
    <property type="match status" value="1"/>
</dbReference>
<dbReference type="InterPro" id="IPR029044">
    <property type="entry name" value="Nucleotide-diphossugar_trans"/>
</dbReference>
<dbReference type="EMBL" id="MU007088">
    <property type="protein sequence ID" value="KAF2422737.1"/>
    <property type="molecule type" value="Genomic_DNA"/>
</dbReference>
<keyword evidence="8" id="KW-1185">Reference proteome</keyword>
<proteinExistence type="predicted"/>
<dbReference type="GO" id="GO:0016757">
    <property type="term" value="F:glycosyltransferase activity"/>
    <property type="evidence" value="ECO:0007669"/>
    <property type="project" value="UniProtKB-KW"/>
</dbReference>
<sequence length="472" mass="54014">MDFEEEATIHNLETIDDPRNEELPQYVIVFWHPLVAYSCIITWRLYMIMRVYLFVTSGNFHLLQLGFLFAEWSFAVLSEDSQRLTISTGNAANSKPRRPLLRARGSNLPNVDVLVTCCGEDVEIIINTVKAACMFEYPVQKFRVVLLDDGDSTRLRTAIAELARDHTNVRYVARKKQACYSFSKAENLNHALLNVQNINWPAPEFVAVFDADFIPEPHFLRATLPHVLRNSKVAIVSTLQHFYNLPAKDPLFQALDYGTSILEPMQDRRGLAVCSGTGFLFRREAILQVGGFPACSFNEDHLLTALLRGSSWQIVLAQEPLQFGLVPDSIEGHIGQRQRWSLGVVQMVNIWWADEVKMNAKHRWQVGKEGFMFAVHLVRCAFAMAIVPVSLLSDQQLVSYSARWELKTVLILAWIYHANCWLHEYIIAISSNFLCSVFPHLNQIWLTIQPRLLLYLHAARLWQRSNAAPYPE</sequence>
<name>A0A9P4TUG5_9PEZI</name>
<evidence type="ECO:0000256" key="4">
    <source>
        <dbReference type="ARBA" id="ARBA00022692"/>
    </source>
</evidence>
<comment type="caution">
    <text evidence="7">The sequence shown here is derived from an EMBL/GenBank/DDBJ whole genome shotgun (WGS) entry which is preliminary data.</text>
</comment>
<evidence type="ECO:0000313" key="7">
    <source>
        <dbReference type="EMBL" id="KAF2422737.1"/>
    </source>
</evidence>
<evidence type="ECO:0000256" key="6">
    <source>
        <dbReference type="ARBA" id="ARBA00023136"/>
    </source>
</evidence>
<dbReference type="AlphaFoldDB" id="A0A9P4TUG5"/>
<keyword evidence="5" id="KW-1133">Transmembrane helix</keyword>
<organism evidence="7 8">
    <name type="scientific">Tothia fuscella</name>
    <dbReference type="NCBI Taxonomy" id="1048955"/>
    <lineage>
        <taxon>Eukaryota</taxon>
        <taxon>Fungi</taxon>
        <taxon>Dikarya</taxon>
        <taxon>Ascomycota</taxon>
        <taxon>Pezizomycotina</taxon>
        <taxon>Dothideomycetes</taxon>
        <taxon>Pleosporomycetidae</taxon>
        <taxon>Venturiales</taxon>
        <taxon>Cylindrosympodiaceae</taxon>
        <taxon>Tothia</taxon>
    </lineage>
</organism>
<keyword evidence="2" id="KW-0328">Glycosyltransferase</keyword>
<dbReference type="GO" id="GO:0016020">
    <property type="term" value="C:membrane"/>
    <property type="evidence" value="ECO:0007669"/>
    <property type="project" value="UniProtKB-SubCell"/>
</dbReference>
<gene>
    <name evidence="7" type="ORF">EJ08DRAFT_474961</name>
</gene>
<evidence type="ECO:0000256" key="1">
    <source>
        <dbReference type="ARBA" id="ARBA00004141"/>
    </source>
</evidence>
<evidence type="ECO:0000313" key="8">
    <source>
        <dbReference type="Proteomes" id="UP000800235"/>
    </source>
</evidence>
<dbReference type="Gene3D" id="3.90.550.10">
    <property type="entry name" value="Spore Coat Polysaccharide Biosynthesis Protein SpsA, Chain A"/>
    <property type="match status" value="1"/>
</dbReference>